<evidence type="ECO:0000256" key="3">
    <source>
        <dbReference type="ARBA" id="ARBA00022777"/>
    </source>
</evidence>
<organism evidence="7 8">
    <name type="scientific">Rubinisphaera italica</name>
    <dbReference type="NCBI Taxonomy" id="2527969"/>
    <lineage>
        <taxon>Bacteria</taxon>
        <taxon>Pseudomonadati</taxon>
        <taxon>Planctomycetota</taxon>
        <taxon>Planctomycetia</taxon>
        <taxon>Planctomycetales</taxon>
        <taxon>Planctomycetaceae</taxon>
        <taxon>Rubinisphaera</taxon>
    </lineage>
</organism>
<evidence type="ECO:0000256" key="1">
    <source>
        <dbReference type="ARBA" id="ARBA00022679"/>
    </source>
</evidence>
<dbReference type="PANTHER" id="PTHR43289:SF6">
    <property type="entry name" value="SERINE_THREONINE-PROTEIN KINASE NEKL-3"/>
    <property type="match status" value="1"/>
</dbReference>
<reference evidence="7 8" key="1">
    <citation type="submission" date="2019-02" db="EMBL/GenBank/DDBJ databases">
        <title>Deep-cultivation of Planctomycetes and their phenomic and genomic characterization uncovers novel biology.</title>
        <authorList>
            <person name="Wiegand S."/>
            <person name="Jogler M."/>
            <person name="Boedeker C."/>
            <person name="Pinto D."/>
            <person name="Vollmers J."/>
            <person name="Rivas-Marin E."/>
            <person name="Kohn T."/>
            <person name="Peeters S.H."/>
            <person name="Heuer A."/>
            <person name="Rast P."/>
            <person name="Oberbeckmann S."/>
            <person name="Bunk B."/>
            <person name="Jeske O."/>
            <person name="Meyerdierks A."/>
            <person name="Storesund J.E."/>
            <person name="Kallscheuer N."/>
            <person name="Luecker S."/>
            <person name="Lage O.M."/>
            <person name="Pohl T."/>
            <person name="Merkel B.J."/>
            <person name="Hornburger P."/>
            <person name="Mueller R.-W."/>
            <person name="Bruemmer F."/>
            <person name="Labrenz M."/>
            <person name="Spormann A.M."/>
            <person name="Op Den Camp H."/>
            <person name="Overmann J."/>
            <person name="Amann R."/>
            <person name="Jetten M.S.M."/>
            <person name="Mascher T."/>
            <person name="Medema M.H."/>
            <person name="Devos D.P."/>
            <person name="Kaster A.-K."/>
            <person name="Ovreas L."/>
            <person name="Rohde M."/>
            <person name="Galperin M.Y."/>
            <person name="Jogler C."/>
        </authorList>
    </citation>
    <scope>NUCLEOTIDE SEQUENCE [LARGE SCALE GENOMIC DNA]</scope>
    <source>
        <strain evidence="7 8">Pan54</strain>
    </source>
</reference>
<proteinExistence type="predicted"/>
<dbReference type="PROSITE" id="PS00108">
    <property type="entry name" value="PROTEIN_KINASE_ST"/>
    <property type="match status" value="1"/>
</dbReference>
<keyword evidence="4 5" id="KW-0067">ATP-binding</keyword>
<dbReference type="GO" id="GO:0005524">
    <property type="term" value="F:ATP binding"/>
    <property type="evidence" value="ECO:0007669"/>
    <property type="project" value="UniProtKB-UniRule"/>
</dbReference>
<dbReference type="PROSITE" id="PS50011">
    <property type="entry name" value="PROTEIN_KINASE_DOM"/>
    <property type="match status" value="1"/>
</dbReference>
<dbReference type="Proteomes" id="UP000316095">
    <property type="component" value="Unassembled WGS sequence"/>
</dbReference>
<evidence type="ECO:0000256" key="2">
    <source>
        <dbReference type="ARBA" id="ARBA00022741"/>
    </source>
</evidence>
<protein>
    <submittedName>
        <fullName evidence="7">Serine/threonine-protein kinase PrkC</fullName>
        <ecNumber evidence="7">2.7.11.1</ecNumber>
    </submittedName>
</protein>
<feature type="binding site" evidence="5">
    <location>
        <position position="47"/>
    </location>
    <ligand>
        <name>ATP</name>
        <dbReference type="ChEBI" id="CHEBI:30616"/>
    </ligand>
</feature>
<dbReference type="SUPFAM" id="SSF48452">
    <property type="entry name" value="TPR-like"/>
    <property type="match status" value="1"/>
</dbReference>
<dbReference type="GO" id="GO:0004674">
    <property type="term" value="F:protein serine/threonine kinase activity"/>
    <property type="evidence" value="ECO:0007669"/>
    <property type="project" value="UniProtKB-EC"/>
</dbReference>
<dbReference type="EC" id="2.7.11.1" evidence="7"/>
<dbReference type="SMART" id="SM00220">
    <property type="entry name" value="S_TKc"/>
    <property type="match status" value="1"/>
</dbReference>
<keyword evidence="1 7" id="KW-0808">Transferase</keyword>
<dbReference type="Gene3D" id="1.10.510.10">
    <property type="entry name" value="Transferase(Phosphotransferase) domain 1"/>
    <property type="match status" value="1"/>
</dbReference>
<evidence type="ECO:0000313" key="7">
    <source>
        <dbReference type="EMBL" id="TWT64397.1"/>
    </source>
</evidence>
<dbReference type="Gene3D" id="1.25.40.10">
    <property type="entry name" value="Tetratricopeptide repeat domain"/>
    <property type="match status" value="1"/>
</dbReference>
<name>A0A5C5XMK6_9PLAN</name>
<feature type="domain" description="Protein kinase" evidence="6">
    <location>
        <begin position="16"/>
        <end position="272"/>
    </location>
</feature>
<evidence type="ECO:0000256" key="5">
    <source>
        <dbReference type="PROSITE-ProRule" id="PRU10141"/>
    </source>
</evidence>
<dbReference type="InterPro" id="IPR000719">
    <property type="entry name" value="Prot_kinase_dom"/>
</dbReference>
<dbReference type="PANTHER" id="PTHR43289">
    <property type="entry name" value="MITOGEN-ACTIVATED PROTEIN KINASE KINASE KINASE 20-RELATED"/>
    <property type="match status" value="1"/>
</dbReference>
<evidence type="ECO:0000256" key="4">
    <source>
        <dbReference type="ARBA" id="ARBA00022840"/>
    </source>
</evidence>
<comment type="caution">
    <text evidence="7">The sequence shown here is derived from an EMBL/GenBank/DDBJ whole genome shotgun (WGS) entry which is preliminary data.</text>
</comment>
<dbReference type="RefSeq" id="WP_165441970.1">
    <property type="nucleotide sequence ID" value="NZ_SJPG01000001.1"/>
</dbReference>
<dbReference type="Gene3D" id="3.30.200.20">
    <property type="entry name" value="Phosphorylase Kinase, domain 1"/>
    <property type="match status" value="1"/>
</dbReference>
<dbReference type="SUPFAM" id="SSF56112">
    <property type="entry name" value="Protein kinase-like (PK-like)"/>
    <property type="match status" value="1"/>
</dbReference>
<keyword evidence="3 7" id="KW-0418">Kinase</keyword>
<gene>
    <name evidence="7" type="primary">prkC_19</name>
    <name evidence="7" type="ORF">Pan54_51590</name>
</gene>
<keyword evidence="8" id="KW-1185">Reference proteome</keyword>
<sequence>MNTTYLHPGKRLGSAYELEALVGTGQFGQVWRAKKLKDSSGVPVAVKVPLDPHRGEEVLMSDGQFMLDMPKHPGIVGVNWQGRVGKMWVVEMEYVNGEPLSQLMSDEIRWSKVTFEEIIEWFHGLAESLAFLHSHNIAHGDIKPDNLLMDEQLGRLKITDFGTSRRLTDNLIRTDRHAGAWAYQAPEIQRANQRGAISDLFSVGAVIYEVFTGSLPRSGIHELLTSSPITRPRQLNSAIPTELDQLVMDLLQDDLSKRLPTADVLRERLELLKPTVPDVHVPKLEPLPTGTGYLDRAAELIANGQKEEARNAAAEATLRSTGLVPALELYARLSDELGYTDDAINAFNKLLALEKTPSETRRSAESSLADLFLRLHRYEEAERYVELSLQQEHVTRSMQLKAAVVLGACTQLERSLQVLNAILNTNPQDGAVLEKKTWVLWLLHRYDDAAQVAREALEIMPESELCLRRLVDYESLTGNQRRAQHYRERLSQLEPV</sequence>
<accession>A0A5C5XMK6</accession>
<keyword evidence="2 5" id="KW-0547">Nucleotide-binding</keyword>
<evidence type="ECO:0000313" key="8">
    <source>
        <dbReference type="Proteomes" id="UP000316095"/>
    </source>
</evidence>
<dbReference type="InterPro" id="IPR008271">
    <property type="entry name" value="Ser/Thr_kinase_AS"/>
</dbReference>
<dbReference type="AlphaFoldDB" id="A0A5C5XMK6"/>
<dbReference type="Pfam" id="PF00069">
    <property type="entry name" value="Pkinase"/>
    <property type="match status" value="1"/>
</dbReference>
<dbReference type="InterPro" id="IPR011990">
    <property type="entry name" value="TPR-like_helical_dom_sf"/>
</dbReference>
<evidence type="ECO:0000259" key="6">
    <source>
        <dbReference type="PROSITE" id="PS50011"/>
    </source>
</evidence>
<dbReference type="CDD" id="cd14014">
    <property type="entry name" value="STKc_PknB_like"/>
    <property type="match status" value="1"/>
</dbReference>
<dbReference type="InterPro" id="IPR011009">
    <property type="entry name" value="Kinase-like_dom_sf"/>
</dbReference>
<dbReference type="InterPro" id="IPR017441">
    <property type="entry name" value="Protein_kinase_ATP_BS"/>
</dbReference>
<dbReference type="PROSITE" id="PS00107">
    <property type="entry name" value="PROTEIN_KINASE_ATP"/>
    <property type="match status" value="1"/>
</dbReference>
<dbReference type="EMBL" id="SJPG01000001">
    <property type="protein sequence ID" value="TWT64397.1"/>
    <property type="molecule type" value="Genomic_DNA"/>
</dbReference>